<reference evidence="3 4" key="1">
    <citation type="submission" date="2017-04" db="EMBL/GenBank/DDBJ databases">
        <title>Comparative genome analysis of Subtercola boreus.</title>
        <authorList>
            <person name="Cho Y.-J."/>
            <person name="Cho A."/>
            <person name="Kim O.-S."/>
            <person name="Lee J.-I."/>
        </authorList>
    </citation>
    <scope>NUCLEOTIDE SEQUENCE [LARGE SCALE GENOMIC DNA]</scope>
    <source>
        <strain evidence="3 4">P28004</strain>
    </source>
</reference>
<organism evidence="3 4">
    <name type="scientific">Subtercola boreus</name>
    <dbReference type="NCBI Taxonomy" id="120213"/>
    <lineage>
        <taxon>Bacteria</taxon>
        <taxon>Bacillati</taxon>
        <taxon>Actinomycetota</taxon>
        <taxon>Actinomycetes</taxon>
        <taxon>Micrococcales</taxon>
        <taxon>Microbacteriaceae</taxon>
        <taxon>Subtercola</taxon>
    </lineage>
</organism>
<dbReference type="InterPro" id="IPR031493">
    <property type="entry name" value="Zinc_ribbon_15"/>
</dbReference>
<dbReference type="AlphaFoldDB" id="A0A3E0WDQ0"/>
<name>A0A3E0WDQ0_9MICO</name>
<feature type="region of interest" description="Disordered" evidence="1">
    <location>
        <begin position="1"/>
        <end position="55"/>
    </location>
</feature>
<dbReference type="OrthoDB" id="4377018at2"/>
<evidence type="ECO:0000313" key="3">
    <source>
        <dbReference type="EMBL" id="RFA29450.1"/>
    </source>
</evidence>
<sequence length="144" mass="16271">MEDGRPASLPQRVSTRRYPSPRRPTAQTSVHDNPLCRPRTMGHCGTSPAQPRPHRPTRIGMAMLLIFGSRISEAIINMVTFVCGYCHQQAPQNVIKRSNRFTLFFVPLFPFSTKYVNQCTNCGGLTELTADQARHSLEWAEAQR</sequence>
<dbReference type="Proteomes" id="UP000257080">
    <property type="component" value="Unassembled WGS sequence"/>
</dbReference>
<evidence type="ECO:0000259" key="2">
    <source>
        <dbReference type="Pfam" id="PF17032"/>
    </source>
</evidence>
<evidence type="ECO:0000313" key="4">
    <source>
        <dbReference type="Proteomes" id="UP000257080"/>
    </source>
</evidence>
<protein>
    <recommendedName>
        <fullName evidence="2">Zinc-ribbon 15 domain-containing protein</fullName>
    </recommendedName>
</protein>
<gene>
    <name evidence="3" type="ORF">B7R25_00145</name>
</gene>
<dbReference type="Pfam" id="PF17032">
    <property type="entry name" value="Zn_ribbon_15"/>
    <property type="match status" value="1"/>
</dbReference>
<evidence type="ECO:0000256" key="1">
    <source>
        <dbReference type="SAM" id="MobiDB-lite"/>
    </source>
</evidence>
<dbReference type="EMBL" id="NBXE01000002">
    <property type="protein sequence ID" value="RFA29450.1"/>
    <property type="molecule type" value="Genomic_DNA"/>
</dbReference>
<proteinExistence type="predicted"/>
<feature type="domain" description="Zinc-ribbon 15" evidence="2">
    <location>
        <begin position="82"/>
        <end position="127"/>
    </location>
</feature>
<accession>A0A3E0WDQ0</accession>
<comment type="caution">
    <text evidence="3">The sequence shown here is derived from an EMBL/GenBank/DDBJ whole genome shotgun (WGS) entry which is preliminary data.</text>
</comment>